<dbReference type="Gene3D" id="3.40.630.30">
    <property type="match status" value="1"/>
</dbReference>
<dbReference type="InterPro" id="IPR000182">
    <property type="entry name" value="GNAT_dom"/>
</dbReference>
<comment type="caution">
    <text evidence="4">The sequence shown here is derived from an EMBL/GenBank/DDBJ whole genome shotgun (WGS) entry which is preliminary data.</text>
</comment>
<dbReference type="InterPro" id="IPR050832">
    <property type="entry name" value="Bact_Acetyltransf"/>
</dbReference>
<dbReference type="CDD" id="cd04301">
    <property type="entry name" value="NAT_SF"/>
    <property type="match status" value="1"/>
</dbReference>
<protein>
    <submittedName>
        <fullName evidence="4">N-acetyltransferase</fullName>
    </submittedName>
</protein>
<accession>A0ABQ1J261</accession>
<dbReference type="Proteomes" id="UP000628854">
    <property type="component" value="Unassembled WGS sequence"/>
</dbReference>
<dbReference type="RefSeq" id="WP_084393892.1">
    <property type="nucleotide sequence ID" value="NZ_BMKF01000001.1"/>
</dbReference>
<organism evidence="4 5">
    <name type="scientific">Henriciella pelagia</name>
    <dbReference type="NCBI Taxonomy" id="1977912"/>
    <lineage>
        <taxon>Bacteria</taxon>
        <taxon>Pseudomonadati</taxon>
        <taxon>Pseudomonadota</taxon>
        <taxon>Alphaproteobacteria</taxon>
        <taxon>Hyphomonadales</taxon>
        <taxon>Hyphomonadaceae</taxon>
        <taxon>Henriciella</taxon>
    </lineage>
</organism>
<dbReference type="EMBL" id="BMKF01000001">
    <property type="protein sequence ID" value="GGB58255.1"/>
    <property type="molecule type" value="Genomic_DNA"/>
</dbReference>
<evidence type="ECO:0000313" key="5">
    <source>
        <dbReference type="Proteomes" id="UP000628854"/>
    </source>
</evidence>
<feature type="domain" description="N-acetyltransferase" evidence="3">
    <location>
        <begin position="9"/>
        <end position="179"/>
    </location>
</feature>
<dbReference type="SUPFAM" id="SSF55729">
    <property type="entry name" value="Acyl-CoA N-acyltransferases (Nat)"/>
    <property type="match status" value="1"/>
</dbReference>
<name>A0ABQ1J261_9PROT</name>
<evidence type="ECO:0000313" key="4">
    <source>
        <dbReference type="EMBL" id="GGB58255.1"/>
    </source>
</evidence>
<evidence type="ECO:0000256" key="1">
    <source>
        <dbReference type="ARBA" id="ARBA00022679"/>
    </source>
</evidence>
<keyword evidence="5" id="KW-1185">Reference proteome</keyword>
<keyword evidence="1" id="KW-0808">Transferase</keyword>
<dbReference type="Pfam" id="PF00583">
    <property type="entry name" value="Acetyltransf_1"/>
    <property type="match status" value="1"/>
</dbReference>
<sequence>MPDTDTSQLVVRDATPQDLQAIAALSRKTFCDKFGHLYRSEDLNAFLEESHSEAFYRPLLGRKDLLIRVVQTEAGSLGAYLLCSPLSLPAKNPAPGSVELKRLYVDASLQGQGLGSRLTQEAFDWAEASHAPELYLSVFSGNEGAQRLYDRMGFRKVDEFWFPVGQHRDLEYLMCWTRA</sequence>
<keyword evidence="2" id="KW-0012">Acyltransferase</keyword>
<dbReference type="InterPro" id="IPR016181">
    <property type="entry name" value="Acyl_CoA_acyltransferase"/>
</dbReference>
<dbReference type="PROSITE" id="PS51186">
    <property type="entry name" value="GNAT"/>
    <property type="match status" value="1"/>
</dbReference>
<evidence type="ECO:0000256" key="2">
    <source>
        <dbReference type="ARBA" id="ARBA00023315"/>
    </source>
</evidence>
<dbReference type="PANTHER" id="PTHR43877">
    <property type="entry name" value="AMINOALKYLPHOSPHONATE N-ACETYLTRANSFERASE-RELATED-RELATED"/>
    <property type="match status" value="1"/>
</dbReference>
<reference evidence="5" key="1">
    <citation type="journal article" date="2019" name="Int. J. Syst. Evol. Microbiol.">
        <title>The Global Catalogue of Microorganisms (GCM) 10K type strain sequencing project: providing services to taxonomists for standard genome sequencing and annotation.</title>
        <authorList>
            <consortium name="The Broad Institute Genomics Platform"/>
            <consortium name="The Broad Institute Genome Sequencing Center for Infectious Disease"/>
            <person name="Wu L."/>
            <person name="Ma J."/>
        </authorList>
    </citation>
    <scope>NUCLEOTIDE SEQUENCE [LARGE SCALE GENOMIC DNA]</scope>
    <source>
        <strain evidence="5">CGMCC 1.15928</strain>
    </source>
</reference>
<proteinExistence type="predicted"/>
<evidence type="ECO:0000259" key="3">
    <source>
        <dbReference type="PROSITE" id="PS51186"/>
    </source>
</evidence>
<gene>
    <name evidence="4" type="ORF">GCM10011503_03340</name>
</gene>